<dbReference type="AlphaFoldDB" id="A0A5C7I535"/>
<organism evidence="1 2">
    <name type="scientific">Acer yangbiense</name>
    <dbReference type="NCBI Taxonomy" id="1000413"/>
    <lineage>
        <taxon>Eukaryota</taxon>
        <taxon>Viridiplantae</taxon>
        <taxon>Streptophyta</taxon>
        <taxon>Embryophyta</taxon>
        <taxon>Tracheophyta</taxon>
        <taxon>Spermatophyta</taxon>
        <taxon>Magnoliopsida</taxon>
        <taxon>eudicotyledons</taxon>
        <taxon>Gunneridae</taxon>
        <taxon>Pentapetalae</taxon>
        <taxon>rosids</taxon>
        <taxon>malvids</taxon>
        <taxon>Sapindales</taxon>
        <taxon>Sapindaceae</taxon>
        <taxon>Hippocastanoideae</taxon>
        <taxon>Acereae</taxon>
        <taxon>Acer</taxon>
    </lineage>
</organism>
<gene>
    <name evidence="1" type="ORF">EZV62_010606</name>
</gene>
<dbReference type="Proteomes" id="UP000323000">
    <property type="component" value="Chromosome 4"/>
</dbReference>
<dbReference type="EMBL" id="VAHF01000004">
    <property type="protein sequence ID" value="TXG63612.1"/>
    <property type="molecule type" value="Genomic_DNA"/>
</dbReference>
<keyword evidence="2" id="KW-1185">Reference proteome</keyword>
<evidence type="ECO:0000313" key="1">
    <source>
        <dbReference type="EMBL" id="TXG63612.1"/>
    </source>
</evidence>
<accession>A0A5C7I535</accession>
<sequence>MNKTQAEEEYPNSRIQMLLCVIQLQGELKLNSNVAVKQDSSHIEVRAVVRHAEGHVVATITNLQLVSSLLS</sequence>
<evidence type="ECO:0000313" key="2">
    <source>
        <dbReference type="Proteomes" id="UP000323000"/>
    </source>
</evidence>
<comment type="caution">
    <text evidence="1">The sequence shown here is derived from an EMBL/GenBank/DDBJ whole genome shotgun (WGS) entry which is preliminary data.</text>
</comment>
<reference evidence="2" key="1">
    <citation type="journal article" date="2019" name="Gigascience">
        <title>De novo genome assembly of the endangered Acer yangbiense, a plant species with extremely small populations endemic to Yunnan Province, China.</title>
        <authorList>
            <person name="Yang J."/>
            <person name="Wariss H.M."/>
            <person name="Tao L."/>
            <person name="Zhang R."/>
            <person name="Yun Q."/>
            <person name="Hollingsworth P."/>
            <person name="Dao Z."/>
            <person name="Luo G."/>
            <person name="Guo H."/>
            <person name="Ma Y."/>
            <person name="Sun W."/>
        </authorList>
    </citation>
    <scope>NUCLEOTIDE SEQUENCE [LARGE SCALE GENOMIC DNA]</scope>
    <source>
        <strain evidence="2">cv. Malutang</strain>
    </source>
</reference>
<proteinExistence type="predicted"/>
<name>A0A5C7I535_9ROSI</name>
<protein>
    <submittedName>
        <fullName evidence="1">Uncharacterized protein</fullName>
    </submittedName>
</protein>